<evidence type="ECO:0000256" key="4">
    <source>
        <dbReference type="SAM" id="Phobius"/>
    </source>
</evidence>
<dbReference type="InterPro" id="IPR016032">
    <property type="entry name" value="Sig_transdc_resp-reg_C-effctor"/>
</dbReference>
<keyword evidence="7" id="KW-1185">Reference proteome</keyword>
<keyword evidence="4" id="KW-0472">Membrane</keyword>
<keyword evidence="4" id="KW-0812">Transmembrane</keyword>
<dbReference type="RefSeq" id="WP_169611302.1">
    <property type="nucleotide sequence ID" value="NZ_CP051683.1"/>
</dbReference>
<sequence length="313" mass="36464">MKVFNTDMELVTFIFLIFETIMFLFQLLIYLQRPGEKKRLYYLILLSLFIFYNVCGGLFPDPTFQGVPLHMQNLLAWGSGFLLACYMPFYFYKAFNLQRLRFHAVYGVWLFLFAPFVVFFGIEYMISGNIDRVVKHAVIIPCIYAVICINAMYRSIKQKQLEDNTSRKEMYLNLLAIAPWVSMPILSYFRVSQLPEVLVMNGGFLFITGLFIWEAIKQSREEAKQLESLLLAVKEDGHSDAFIDNCKRFNLSPREVEVAALITDGLKYKEIADKLFIQERTVTTHVQKMFTKTGARNKVELIRTLKGEIHISR</sequence>
<accession>A0A7L5EDP2</accession>
<dbReference type="PRINTS" id="PR00038">
    <property type="entry name" value="HTHLUXR"/>
</dbReference>
<evidence type="ECO:0000256" key="2">
    <source>
        <dbReference type="ARBA" id="ARBA00023125"/>
    </source>
</evidence>
<dbReference type="GO" id="GO:0003677">
    <property type="term" value="F:DNA binding"/>
    <property type="evidence" value="ECO:0007669"/>
    <property type="project" value="UniProtKB-KW"/>
</dbReference>
<dbReference type="Pfam" id="PF00196">
    <property type="entry name" value="GerE"/>
    <property type="match status" value="1"/>
</dbReference>
<feature type="transmembrane region" description="Helical" evidence="4">
    <location>
        <begin position="104"/>
        <end position="127"/>
    </location>
</feature>
<keyword evidence="2" id="KW-0238">DNA-binding</keyword>
<dbReference type="PANTHER" id="PTHR44688">
    <property type="entry name" value="DNA-BINDING TRANSCRIPTIONAL ACTIVATOR DEVR_DOSR"/>
    <property type="match status" value="1"/>
</dbReference>
<dbReference type="SMART" id="SM00421">
    <property type="entry name" value="HTH_LUXR"/>
    <property type="match status" value="1"/>
</dbReference>
<evidence type="ECO:0000256" key="3">
    <source>
        <dbReference type="ARBA" id="ARBA00023163"/>
    </source>
</evidence>
<dbReference type="AlphaFoldDB" id="A0A7L5EDP2"/>
<dbReference type="PROSITE" id="PS50043">
    <property type="entry name" value="HTH_LUXR_2"/>
    <property type="match status" value="1"/>
</dbReference>
<feature type="domain" description="HTH luxR-type" evidence="5">
    <location>
        <begin position="244"/>
        <end position="309"/>
    </location>
</feature>
<evidence type="ECO:0000313" key="6">
    <source>
        <dbReference type="EMBL" id="QJD98566.1"/>
    </source>
</evidence>
<feature type="transmembrane region" description="Helical" evidence="4">
    <location>
        <begin position="40"/>
        <end position="59"/>
    </location>
</feature>
<proteinExistence type="predicted"/>
<feature type="transmembrane region" description="Helical" evidence="4">
    <location>
        <begin position="133"/>
        <end position="153"/>
    </location>
</feature>
<dbReference type="Proteomes" id="UP000503278">
    <property type="component" value="Plasmid unnamed1"/>
</dbReference>
<gene>
    <name evidence="6" type="ORF">HH214_21665</name>
</gene>
<feature type="transmembrane region" description="Helical" evidence="4">
    <location>
        <begin position="12"/>
        <end position="31"/>
    </location>
</feature>
<dbReference type="GO" id="GO:0006355">
    <property type="term" value="P:regulation of DNA-templated transcription"/>
    <property type="evidence" value="ECO:0007669"/>
    <property type="project" value="InterPro"/>
</dbReference>
<dbReference type="InterPro" id="IPR036388">
    <property type="entry name" value="WH-like_DNA-bd_sf"/>
</dbReference>
<dbReference type="Gene3D" id="1.10.10.10">
    <property type="entry name" value="Winged helix-like DNA-binding domain superfamily/Winged helix DNA-binding domain"/>
    <property type="match status" value="1"/>
</dbReference>
<keyword evidence="3" id="KW-0804">Transcription</keyword>
<feature type="transmembrane region" description="Helical" evidence="4">
    <location>
        <begin position="174"/>
        <end position="191"/>
    </location>
</feature>
<dbReference type="CDD" id="cd06170">
    <property type="entry name" value="LuxR_C_like"/>
    <property type="match status" value="1"/>
</dbReference>
<organism evidence="6 7">
    <name type="scientific">Mucilaginibacter robiniae</name>
    <dbReference type="NCBI Taxonomy" id="2728022"/>
    <lineage>
        <taxon>Bacteria</taxon>
        <taxon>Pseudomonadati</taxon>
        <taxon>Bacteroidota</taxon>
        <taxon>Sphingobacteriia</taxon>
        <taxon>Sphingobacteriales</taxon>
        <taxon>Sphingobacteriaceae</taxon>
        <taxon>Mucilaginibacter</taxon>
    </lineage>
</organism>
<evidence type="ECO:0000256" key="1">
    <source>
        <dbReference type="ARBA" id="ARBA00023015"/>
    </source>
</evidence>
<dbReference type="InterPro" id="IPR000792">
    <property type="entry name" value="Tscrpt_reg_LuxR_C"/>
</dbReference>
<dbReference type="PANTHER" id="PTHR44688:SF16">
    <property type="entry name" value="DNA-BINDING TRANSCRIPTIONAL ACTIVATOR DEVR_DOSR"/>
    <property type="match status" value="1"/>
</dbReference>
<feature type="transmembrane region" description="Helical" evidence="4">
    <location>
        <begin position="74"/>
        <end position="92"/>
    </location>
</feature>
<keyword evidence="4" id="KW-1133">Transmembrane helix</keyword>
<name>A0A7L5EDP2_9SPHI</name>
<protein>
    <submittedName>
        <fullName evidence="6">Helix-turn-helix transcriptional regulator</fullName>
    </submittedName>
</protein>
<dbReference type="KEGG" id="mrob:HH214_21665"/>
<evidence type="ECO:0000313" key="7">
    <source>
        <dbReference type="Proteomes" id="UP000503278"/>
    </source>
</evidence>
<geneLocation type="plasmid" evidence="6 7">
    <name>unnamed1</name>
</geneLocation>
<dbReference type="SUPFAM" id="SSF46894">
    <property type="entry name" value="C-terminal effector domain of the bipartite response regulators"/>
    <property type="match status" value="1"/>
</dbReference>
<keyword evidence="6" id="KW-0614">Plasmid</keyword>
<evidence type="ECO:0000259" key="5">
    <source>
        <dbReference type="PROSITE" id="PS50043"/>
    </source>
</evidence>
<reference evidence="6 7" key="1">
    <citation type="submission" date="2020-04" db="EMBL/GenBank/DDBJ databases">
        <title>Genome sequencing of novel species.</title>
        <authorList>
            <person name="Heo J."/>
            <person name="Kim S.-J."/>
            <person name="Kim J.-S."/>
            <person name="Hong S.-B."/>
            <person name="Kwon S.-W."/>
        </authorList>
    </citation>
    <scope>NUCLEOTIDE SEQUENCE [LARGE SCALE GENOMIC DNA]</scope>
    <source>
        <strain evidence="6 7">F39-2</strain>
        <plasmid evidence="6 7">unnamed1</plasmid>
    </source>
</reference>
<keyword evidence="1" id="KW-0805">Transcription regulation</keyword>
<dbReference type="EMBL" id="CP051683">
    <property type="protein sequence ID" value="QJD98566.1"/>
    <property type="molecule type" value="Genomic_DNA"/>
</dbReference>
<feature type="transmembrane region" description="Helical" evidence="4">
    <location>
        <begin position="197"/>
        <end position="216"/>
    </location>
</feature>